<sequence>MATFAKTTFDAARYAAARPTYPLQLYNFLFDFHGRSPRARWDTALDLGCGTGQATFALTPYKRIIGADPSPRMIAQASALLADPGASNAALPPDVDVAIVHAMKDRVSFVQSKAEELGWLEDGSVDMVVAAQAAHWFDWTRLWPEVARIVRPGGSLAIWGYSEFRLANHPSCTPLIHAYAQGSDPRTSLGPHWERPGRTIVDDHLQPIPDPRDVCETGTWETCERIYFVGAHYPHLPNPRPVLLRKRTTWGGVLSYLRTFSALHAFHEQFPEDKVDPRGDIAVRFWEQLRAQVAEDKRALGKTGRADDGDMEGVDEEIEIEWPMAVVLAQRAL</sequence>
<evidence type="ECO:0000256" key="3">
    <source>
        <dbReference type="ARBA" id="ARBA00022679"/>
    </source>
</evidence>
<evidence type="ECO:0000256" key="1">
    <source>
        <dbReference type="ARBA" id="ARBA00008361"/>
    </source>
</evidence>
<evidence type="ECO:0000259" key="4">
    <source>
        <dbReference type="Pfam" id="PF08241"/>
    </source>
</evidence>
<dbReference type="GeneID" id="36325778"/>
<dbReference type="EMBL" id="KZ110597">
    <property type="protein sequence ID" value="OSX62164.1"/>
    <property type="molecule type" value="Genomic_DNA"/>
</dbReference>
<dbReference type="GO" id="GO:0032259">
    <property type="term" value="P:methylation"/>
    <property type="evidence" value="ECO:0007669"/>
    <property type="project" value="UniProtKB-KW"/>
</dbReference>
<dbReference type="InterPro" id="IPR051052">
    <property type="entry name" value="Diverse_substrate_MTase"/>
</dbReference>
<evidence type="ECO:0000313" key="5">
    <source>
        <dbReference type="EMBL" id="OSX62164.1"/>
    </source>
</evidence>
<protein>
    <recommendedName>
        <fullName evidence="4">Methyltransferase type 11 domain-containing protein</fullName>
    </recommendedName>
</protein>
<dbReference type="Pfam" id="PF08241">
    <property type="entry name" value="Methyltransf_11"/>
    <property type="match status" value="1"/>
</dbReference>
<keyword evidence="2" id="KW-0489">Methyltransferase</keyword>
<dbReference type="Proteomes" id="UP000194127">
    <property type="component" value="Unassembled WGS sequence"/>
</dbReference>
<dbReference type="PANTHER" id="PTHR44942">
    <property type="entry name" value="METHYLTRANSF_11 DOMAIN-CONTAINING PROTEIN"/>
    <property type="match status" value="1"/>
</dbReference>
<dbReference type="OrthoDB" id="10027013at2759"/>
<dbReference type="STRING" id="670580.A0A1X6N0N7"/>
<evidence type="ECO:0000313" key="6">
    <source>
        <dbReference type="Proteomes" id="UP000194127"/>
    </source>
</evidence>
<dbReference type="SUPFAM" id="SSF53335">
    <property type="entry name" value="S-adenosyl-L-methionine-dependent methyltransferases"/>
    <property type="match status" value="1"/>
</dbReference>
<evidence type="ECO:0000256" key="2">
    <source>
        <dbReference type="ARBA" id="ARBA00022603"/>
    </source>
</evidence>
<reference evidence="5 6" key="1">
    <citation type="submission" date="2017-04" db="EMBL/GenBank/DDBJ databases">
        <title>Genome Sequence of the Model Brown-Rot Fungus Postia placenta SB12.</title>
        <authorList>
            <consortium name="DOE Joint Genome Institute"/>
            <person name="Gaskell J."/>
            <person name="Kersten P."/>
            <person name="Larrondo L.F."/>
            <person name="Canessa P."/>
            <person name="Martinez D."/>
            <person name="Hibbett D."/>
            <person name="Schmoll M."/>
            <person name="Kubicek C.P."/>
            <person name="Martinez A.T."/>
            <person name="Yadav J."/>
            <person name="Master E."/>
            <person name="Magnuson J.K."/>
            <person name="James T."/>
            <person name="Yaver D."/>
            <person name="Berka R."/>
            <person name="Labutti K."/>
            <person name="Lipzen A."/>
            <person name="Aerts A."/>
            <person name="Barry K."/>
            <person name="Henrissat B."/>
            <person name="Blanchette R."/>
            <person name="Grigoriev I."/>
            <person name="Cullen D."/>
        </authorList>
    </citation>
    <scope>NUCLEOTIDE SEQUENCE [LARGE SCALE GENOMIC DNA]</scope>
    <source>
        <strain evidence="5 6">MAD-698-R-SB12</strain>
    </source>
</reference>
<dbReference type="InterPro" id="IPR029063">
    <property type="entry name" value="SAM-dependent_MTases_sf"/>
</dbReference>
<organism evidence="5 6">
    <name type="scientific">Postia placenta MAD-698-R-SB12</name>
    <dbReference type="NCBI Taxonomy" id="670580"/>
    <lineage>
        <taxon>Eukaryota</taxon>
        <taxon>Fungi</taxon>
        <taxon>Dikarya</taxon>
        <taxon>Basidiomycota</taxon>
        <taxon>Agaricomycotina</taxon>
        <taxon>Agaricomycetes</taxon>
        <taxon>Polyporales</taxon>
        <taxon>Adustoporiaceae</taxon>
        <taxon>Rhodonia</taxon>
    </lineage>
</organism>
<dbReference type="AlphaFoldDB" id="A0A1X6N0N7"/>
<keyword evidence="3" id="KW-0808">Transferase</keyword>
<dbReference type="InterPro" id="IPR013216">
    <property type="entry name" value="Methyltransf_11"/>
</dbReference>
<gene>
    <name evidence="5" type="ORF">POSPLADRAFT_1056753</name>
</gene>
<comment type="similarity">
    <text evidence="1">Belongs to the methyltransferase superfamily.</text>
</comment>
<keyword evidence="6" id="KW-1185">Reference proteome</keyword>
<dbReference type="CDD" id="cd02440">
    <property type="entry name" value="AdoMet_MTases"/>
    <property type="match status" value="1"/>
</dbReference>
<accession>A0A1X6N0N7</accession>
<dbReference type="GO" id="GO:0008757">
    <property type="term" value="F:S-adenosylmethionine-dependent methyltransferase activity"/>
    <property type="evidence" value="ECO:0007669"/>
    <property type="project" value="InterPro"/>
</dbReference>
<proteinExistence type="inferred from homology"/>
<dbReference type="Gene3D" id="3.40.50.150">
    <property type="entry name" value="Vaccinia Virus protein VP39"/>
    <property type="match status" value="1"/>
</dbReference>
<name>A0A1X6N0N7_9APHY</name>
<dbReference type="RefSeq" id="XP_024338958.1">
    <property type="nucleotide sequence ID" value="XM_024480828.1"/>
</dbReference>
<feature type="domain" description="Methyltransferase type 11" evidence="4">
    <location>
        <begin position="45"/>
        <end position="158"/>
    </location>
</feature>
<dbReference type="PANTHER" id="PTHR44942:SF4">
    <property type="entry name" value="METHYLTRANSFERASE TYPE 11 DOMAIN-CONTAINING PROTEIN"/>
    <property type="match status" value="1"/>
</dbReference>